<evidence type="ECO:0000256" key="8">
    <source>
        <dbReference type="ARBA" id="ARBA00022741"/>
    </source>
</evidence>
<evidence type="ECO:0000256" key="10">
    <source>
        <dbReference type="ARBA" id="ARBA00022840"/>
    </source>
</evidence>
<evidence type="ECO:0000256" key="13">
    <source>
        <dbReference type="ARBA" id="ARBA00023136"/>
    </source>
</evidence>
<keyword evidence="12" id="KW-0902">Two-component regulatory system</keyword>
<dbReference type="CDD" id="cd06225">
    <property type="entry name" value="HAMP"/>
    <property type="match status" value="1"/>
</dbReference>
<dbReference type="SMART" id="SM00388">
    <property type="entry name" value="HisKA"/>
    <property type="match status" value="1"/>
</dbReference>
<evidence type="ECO:0000256" key="14">
    <source>
        <dbReference type="SAM" id="Coils"/>
    </source>
</evidence>
<organism evidence="19 20">
    <name type="scientific">Pseudoalteromonas caenipelagi</name>
    <dbReference type="NCBI Taxonomy" id="2726988"/>
    <lineage>
        <taxon>Bacteria</taxon>
        <taxon>Pseudomonadati</taxon>
        <taxon>Pseudomonadota</taxon>
        <taxon>Gammaproteobacteria</taxon>
        <taxon>Alteromonadales</taxon>
        <taxon>Pseudoalteromonadaceae</taxon>
        <taxon>Pseudoalteromonas</taxon>
    </lineage>
</organism>
<dbReference type="InterPro" id="IPR050398">
    <property type="entry name" value="HssS/ArlS-like"/>
</dbReference>
<keyword evidence="4" id="KW-1003">Cell membrane</keyword>
<evidence type="ECO:0000256" key="12">
    <source>
        <dbReference type="ARBA" id="ARBA00023012"/>
    </source>
</evidence>
<keyword evidence="13 16" id="KW-0472">Membrane</keyword>
<dbReference type="PRINTS" id="PR00344">
    <property type="entry name" value="BCTRLSENSOR"/>
</dbReference>
<dbReference type="Pfam" id="PF02518">
    <property type="entry name" value="HATPase_c"/>
    <property type="match status" value="1"/>
</dbReference>
<dbReference type="InterPro" id="IPR036890">
    <property type="entry name" value="HATPase_C_sf"/>
</dbReference>
<feature type="region of interest" description="Disordered" evidence="15">
    <location>
        <begin position="90"/>
        <end position="141"/>
    </location>
</feature>
<name>A0A849VC29_9GAMM</name>
<evidence type="ECO:0000256" key="16">
    <source>
        <dbReference type="SAM" id="Phobius"/>
    </source>
</evidence>
<feature type="transmembrane region" description="Helical" evidence="16">
    <location>
        <begin position="210"/>
        <end position="233"/>
    </location>
</feature>
<dbReference type="GO" id="GO:0000155">
    <property type="term" value="F:phosphorelay sensor kinase activity"/>
    <property type="evidence" value="ECO:0007669"/>
    <property type="project" value="InterPro"/>
</dbReference>
<evidence type="ECO:0000259" key="17">
    <source>
        <dbReference type="PROSITE" id="PS50109"/>
    </source>
</evidence>
<comment type="caution">
    <text evidence="19">The sequence shown here is derived from an EMBL/GenBank/DDBJ whole genome shotgun (WGS) entry which is preliminary data.</text>
</comment>
<dbReference type="EMBL" id="JABBPG010000003">
    <property type="protein sequence ID" value="NOU50595.1"/>
    <property type="molecule type" value="Genomic_DNA"/>
</dbReference>
<evidence type="ECO:0000256" key="1">
    <source>
        <dbReference type="ARBA" id="ARBA00000085"/>
    </source>
</evidence>
<dbReference type="SUPFAM" id="SSF55874">
    <property type="entry name" value="ATPase domain of HSP90 chaperone/DNA topoisomerase II/histidine kinase"/>
    <property type="match status" value="1"/>
</dbReference>
<evidence type="ECO:0000256" key="9">
    <source>
        <dbReference type="ARBA" id="ARBA00022777"/>
    </source>
</evidence>
<dbReference type="CDD" id="cd00082">
    <property type="entry name" value="HisKA"/>
    <property type="match status" value="1"/>
</dbReference>
<dbReference type="PANTHER" id="PTHR45528:SF1">
    <property type="entry name" value="SENSOR HISTIDINE KINASE CPXA"/>
    <property type="match status" value="1"/>
</dbReference>
<dbReference type="SUPFAM" id="SSF47384">
    <property type="entry name" value="Homodimeric domain of signal transducing histidine kinase"/>
    <property type="match status" value="1"/>
</dbReference>
<dbReference type="PANTHER" id="PTHR45528">
    <property type="entry name" value="SENSOR HISTIDINE KINASE CPXA"/>
    <property type="match status" value="1"/>
</dbReference>
<dbReference type="Pfam" id="PF00512">
    <property type="entry name" value="HisKA"/>
    <property type="match status" value="1"/>
</dbReference>
<keyword evidence="10" id="KW-0067">ATP-binding</keyword>
<dbReference type="Gene3D" id="1.10.287.130">
    <property type="match status" value="1"/>
</dbReference>
<protein>
    <recommendedName>
        <fullName evidence="3">histidine kinase</fullName>
        <ecNumber evidence="3">2.7.13.3</ecNumber>
    </recommendedName>
</protein>
<dbReference type="Gene3D" id="6.10.340.10">
    <property type="match status" value="1"/>
</dbReference>
<keyword evidence="9" id="KW-0418">Kinase</keyword>
<dbReference type="SMART" id="SM00304">
    <property type="entry name" value="HAMP"/>
    <property type="match status" value="1"/>
</dbReference>
<dbReference type="Proteomes" id="UP000586305">
    <property type="component" value="Unassembled WGS sequence"/>
</dbReference>
<evidence type="ECO:0000256" key="6">
    <source>
        <dbReference type="ARBA" id="ARBA00022679"/>
    </source>
</evidence>
<dbReference type="RefSeq" id="WP_171625682.1">
    <property type="nucleotide sequence ID" value="NZ_JABBPG010000003.1"/>
</dbReference>
<dbReference type="InterPro" id="IPR003660">
    <property type="entry name" value="HAMP_dom"/>
</dbReference>
<keyword evidence="8" id="KW-0547">Nucleotide-binding</keyword>
<comment type="catalytic activity">
    <reaction evidence="1">
        <text>ATP + protein L-histidine = ADP + protein N-phospho-L-histidine.</text>
        <dbReference type="EC" id="2.7.13.3"/>
    </reaction>
</comment>
<keyword evidence="7 16" id="KW-0812">Transmembrane</keyword>
<keyword evidence="20" id="KW-1185">Reference proteome</keyword>
<dbReference type="PROSITE" id="PS50885">
    <property type="entry name" value="HAMP"/>
    <property type="match status" value="1"/>
</dbReference>
<evidence type="ECO:0000256" key="2">
    <source>
        <dbReference type="ARBA" id="ARBA00004651"/>
    </source>
</evidence>
<dbReference type="Gene3D" id="3.30.565.10">
    <property type="entry name" value="Histidine kinase-like ATPase, C-terminal domain"/>
    <property type="match status" value="1"/>
</dbReference>
<evidence type="ECO:0000256" key="3">
    <source>
        <dbReference type="ARBA" id="ARBA00012438"/>
    </source>
</evidence>
<dbReference type="InterPro" id="IPR003661">
    <property type="entry name" value="HisK_dim/P_dom"/>
</dbReference>
<evidence type="ECO:0000259" key="18">
    <source>
        <dbReference type="PROSITE" id="PS50885"/>
    </source>
</evidence>
<feature type="compositionally biased region" description="Basic and acidic residues" evidence="15">
    <location>
        <begin position="104"/>
        <end position="141"/>
    </location>
</feature>
<evidence type="ECO:0000256" key="7">
    <source>
        <dbReference type="ARBA" id="ARBA00022692"/>
    </source>
</evidence>
<comment type="subcellular location">
    <subcellularLocation>
        <location evidence="2">Cell membrane</location>
        <topology evidence="2">Multi-pass membrane protein</topology>
    </subcellularLocation>
</comment>
<evidence type="ECO:0000256" key="11">
    <source>
        <dbReference type="ARBA" id="ARBA00022989"/>
    </source>
</evidence>
<dbReference type="GO" id="GO:0005886">
    <property type="term" value="C:plasma membrane"/>
    <property type="evidence" value="ECO:0007669"/>
    <property type="project" value="UniProtKB-SubCell"/>
</dbReference>
<dbReference type="AlphaFoldDB" id="A0A849VC29"/>
<gene>
    <name evidence="19" type="ORF">HG263_08575</name>
</gene>
<dbReference type="SMART" id="SM00387">
    <property type="entry name" value="HATPase_c"/>
    <property type="match status" value="1"/>
</dbReference>
<evidence type="ECO:0000313" key="20">
    <source>
        <dbReference type="Proteomes" id="UP000586305"/>
    </source>
</evidence>
<evidence type="ECO:0000313" key="19">
    <source>
        <dbReference type="EMBL" id="NOU50595.1"/>
    </source>
</evidence>
<dbReference type="Pfam" id="PF00672">
    <property type="entry name" value="HAMP"/>
    <property type="match status" value="1"/>
</dbReference>
<feature type="domain" description="Histidine kinase" evidence="17">
    <location>
        <begin position="290"/>
        <end position="506"/>
    </location>
</feature>
<dbReference type="InterPro" id="IPR004358">
    <property type="entry name" value="Sig_transdc_His_kin-like_C"/>
</dbReference>
<reference evidence="19 20" key="1">
    <citation type="submission" date="2020-04" db="EMBL/GenBank/DDBJ databases">
        <title>Pseudoalteromonas caenipelagi sp. nov., isolated from a tidal flat.</title>
        <authorList>
            <person name="Park S."/>
            <person name="Yoon J.-H."/>
        </authorList>
    </citation>
    <scope>NUCLEOTIDE SEQUENCE [LARGE SCALE GENOMIC DNA]</scope>
    <source>
        <strain evidence="19 20">JBTF-M23</strain>
    </source>
</reference>
<dbReference type="InterPro" id="IPR005467">
    <property type="entry name" value="His_kinase_dom"/>
</dbReference>
<proteinExistence type="predicted"/>
<accession>A0A849VC29</accession>
<keyword evidence="11 16" id="KW-1133">Transmembrane helix</keyword>
<evidence type="ECO:0000256" key="4">
    <source>
        <dbReference type="ARBA" id="ARBA00022475"/>
    </source>
</evidence>
<feature type="domain" description="HAMP" evidence="18">
    <location>
        <begin position="230"/>
        <end position="282"/>
    </location>
</feature>
<dbReference type="InterPro" id="IPR036097">
    <property type="entry name" value="HisK_dim/P_sf"/>
</dbReference>
<dbReference type="GO" id="GO:0005524">
    <property type="term" value="F:ATP binding"/>
    <property type="evidence" value="ECO:0007669"/>
    <property type="project" value="UniProtKB-KW"/>
</dbReference>
<dbReference type="SUPFAM" id="SSF158472">
    <property type="entry name" value="HAMP domain-like"/>
    <property type="match status" value="1"/>
</dbReference>
<sequence length="506" mass="57500">MKMTIRVKLLLIILLANTALVLAIYLANKLAFEKSFSQYIENTSRVQLQEVIAKVAQTYEHHQSLDWVYKGSDEWESLVRLYYGISDDGAPRRRVASRPPPPRYEQRSDGEPRHRPPRRRAEDEARPPRDRRAPPRRAENRRLLLKDAHSKLLMGNAKNTKNTFWFPVYKTDHLPEPKQQQVIAYLGVEGSGLIRNEFDTLFAKQQQQQFILIAVIALLVTVILAVPFSKYLVKPIVLLRKNAKVLAQGNYDAQVDIHSKDELGLLARDMNRLAETLAQNQSARQQWIADISHELRTPIAVIRAEIEGMIDGVIPTETEQLMSLNEEIQRLTRLVDDLHQLSLSDKGALTYNMAQHNLYDILSRTFAKSRHLIDAKHLAFSLQCNELLEIECDEQRLGQLFDNLLQNTLRYTDSSKQQPGTLDVKVSQRQGVTTICWQDSAPSVPTSLLEKLFDRLYRVEGARSRAAGGSGLGLAICQSIVQAHNGDIKARLSELGGVAIMIELRH</sequence>
<keyword evidence="14" id="KW-0175">Coiled coil</keyword>
<evidence type="ECO:0000256" key="15">
    <source>
        <dbReference type="SAM" id="MobiDB-lite"/>
    </source>
</evidence>
<keyword evidence="5" id="KW-0597">Phosphoprotein</keyword>
<dbReference type="InterPro" id="IPR003594">
    <property type="entry name" value="HATPase_dom"/>
</dbReference>
<dbReference type="EC" id="2.7.13.3" evidence="3"/>
<feature type="coiled-coil region" evidence="14">
    <location>
        <begin position="314"/>
        <end position="341"/>
    </location>
</feature>
<keyword evidence="6" id="KW-0808">Transferase</keyword>
<dbReference type="PROSITE" id="PS50109">
    <property type="entry name" value="HIS_KIN"/>
    <property type="match status" value="1"/>
</dbReference>
<evidence type="ECO:0000256" key="5">
    <source>
        <dbReference type="ARBA" id="ARBA00022553"/>
    </source>
</evidence>